<dbReference type="InterPro" id="IPR021389">
    <property type="entry name" value="DUF3022"/>
</dbReference>
<dbReference type="RefSeq" id="WP_105787479.1">
    <property type="nucleotide sequence ID" value="NZ_CADERF010000006.1"/>
</dbReference>
<dbReference type="EMBL" id="JAGSVG010000003">
    <property type="protein sequence ID" value="MBR8128224.1"/>
    <property type="molecule type" value="Genomic_DNA"/>
</dbReference>
<comment type="caution">
    <text evidence="1">The sequence shown here is derived from an EMBL/GenBank/DDBJ whole genome shotgun (WGS) entry which is preliminary data.</text>
</comment>
<name>A0AA41E4J6_9BURK</name>
<evidence type="ECO:0000313" key="2">
    <source>
        <dbReference type="Proteomes" id="UP000682266"/>
    </source>
</evidence>
<dbReference type="Pfam" id="PF11226">
    <property type="entry name" value="DUF3022"/>
    <property type="match status" value="1"/>
</dbReference>
<evidence type="ECO:0000313" key="1">
    <source>
        <dbReference type="EMBL" id="MBR8128224.1"/>
    </source>
</evidence>
<proteinExistence type="predicted"/>
<gene>
    <name evidence="1" type="ORF">KDW93_04360</name>
</gene>
<dbReference type="AlphaFoldDB" id="A0AA41E4J6"/>
<protein>
    <submittedName>
        <fullName evidence="1">DUF3022 domain-containing protein</fullName>
    </submittedName>
</protein>
<dbReference type="Proteomes" id="UP000682266">
    <property type="component" value="Unassembled WGS sequence"/>
</dbReference>
<reference evidence="1" key="1">
    <citation type="submission" date="2021-04" db="EMBL/GenBank/DDBJ databases">
        <title>A collection of bacterial strains from the Burkholderia cepacia Research Laboratory and Repository.</title>
        <authorList>
            <person name="Lipuma J."/>
            <person name="Spilker T."/>
        </authorList>
    </citation>
    <scope>NUCLEOTIDE SEQUENCE</scope>
    <source>
        <strain evidence="1">AU36012</strain>
    </source>
</reference>
<sequence>MQSNYRTTFDTIDLDTDDVDSDELDTAVNLDVETGRITFHAAWALAPHAPQGIARHSVVLALDCDTMARYADLDDGARMRVHAMLHDSVQATLESLSEATDDLTVTVELTDAMLDAASHLQ</sequence>
<organism evidence="1 2">
    <name type="scientific">Burkholderia ambifaria</name>
    <dbReference type="NCBI Taxonomy" id="152480"/>
    <lineage>
        <taxon>Bacteria</taxon>
        <taxon>Pseudomonadati</taxon>
        <taxon>Pseudomonadota</taxon>
        <taxon>Betaproteobacteria</taxon>
        <taxon>Burkholderiales</taxon>
        <taxon>Burkholderiaceae</taxon>
        <taxon>Burkholderia</taxon>
        <taxon>Burkholderia cepacia complex</taxon>
    </lineage>
</organism>
<accession>A0AA41E4J6</accession>